<organism evidence="10 11">
    <name type="scientific">Methylomonas lenta</name>
    <dbReference type="NCBI Taxonomy" id="980561"/>
    <lineage>
        <taxon>Bacteria</taxon>
        <taxon>Pseudomonadati</taxon>
        <taxon>Pseudomonadota</taxon>
        <taxon>Gammaproteobacteria</taxon>
        <taxon>Methylococcales</taxon>
        <taxon>Methylococcaceae</taxon>
        <taxon>Methylomonas</taxon>
    </lineage>
</organism>
<dbReference type="InterPro" id="IPR016163">
    <property type="entry name" value="Ald_DH_C"/>
</dbReference>
<dbReference type="Gene3D" id="1.20.5.460">
    <property type="entry name" value="Single helix bin"/>
    <property type="match status" value="1"/>
</dbReference>
<dbReference type="Pfam" id="PF00171">
    <property type="entry name" value="Aldedh"/>
    <property type="match status" value="1"/>
</dbReference>
<feature type="active site" evidence="6">
    <location>
        <position position="825"/>
    </location>
</feature>
<dbReference type="CDD" id="cd07125">
    <property type="entry name" value="ALDH_PutA-P5CDH"/>
    <property type="match status" value="1"/>
</dbReference>
<dbReference type="SUPFAM" id="SSF53720">
    <property type="entry name" value="ALDH-like"/>
    <property type="match status" value="1"/>
</dbReference>
<evidence type="ECO:0000256" key="4">
    <source>
        <dbReference type="ARBA" id="ARBA00048142"/>
    </source>
</evidence>
<dbReference type="PANTHER" id="PTHR42862:SF1">
    <property type="entry name" value="DELTA-1-PYRROLINE-5-CARBOXYLATE DEHYDROGENASE 2, ISOFORM A-RELATED"/>
    <property type="match status" value="1"/>
</dbReference>
<keyword evidence="5" id="KW-0238">DNA-binding</keyword>
<reference evidence="10 11" key="1">
    <citation type="submission" date="2016-03" db="EMBL/GenBank/DDBJ databases">
        <authorList>
            <person name="Ploux O."/>
        </authorList>
    </citation>
    <scope>NUCLEOTIDE SEQUENCE [LARGE SCALE GENOMIC DNA]</scope>
    <source>
        <strain evidence="10 11">R-45370</strain>
    </source>
</reference>
<dbReference type="FunFam" id="3.40.309.10:FF:000005">
    <property type="entry name" value="1-pyrroline-5-carboxylate dehydrogenase 1"/>
    <property type="match status" value="1"/>
</dbReference>
<gene>
    <name evidence="10" type="ORF">A1359_09970</name>
</gene>
<evidence type="ECO:0000256" key="2">
    <source>
        <dbReference type="ARBA" id="ARBA00023002"/>
    </source>
</evidence>
<keyword evidence="3 5" id="KW-0520">NAD</keyword>
<dbReference type="Proteomes" id="UP000078476">
    <property type="component" value="Unassembled WGS sequence"/>
</dbReference>
<comment type="similarity">
    <text evidence="5">In the N-terminal section; belongs to the proline dehydrogenase family.</text>
</comment>
<dbReference type="InterPro" id="IPR029041">
    <property type="entry name" value="FAD-linked_oxidoreductase-like"/>
</dbReference>
<dbReference type="GO" id="GO:0004657">
    <property type="term" value="F:proline dehydrogenase activity"/>
    <property type="evidence" value="ECO:0007669"/>
    <property type="project" value="UniProtKB-UniRule"/>
</dbReference>
<dbReference type="GO" id="GO:0009898">
    <property type="term" value="C:cytoplasmic side of plasma membrane"/>
    <property type="evidence" value="ECO:0007669"/>
    <property type="project" value="TreeGrafter"/>
</dbReference>
<dbReference type="InterPro" id="IPR016160">
    <property type="entry name" value="Ald_DH_CS_CYS"/>
</dbReference>
<dbReference type="PANTHER" id="PTHR42862">
    <property type="entry name" value="DELTA-1-PYRROLINE-5-CARBOXYLATE DEHYDROGENASE 1, ISOFORM A-RELATED"/>
    <property type="match status" value="1"/>
</dbReference>
<dbReference type="InterPro" id="IPR016161">
    <property type="entry name" value="Ald_DH/histidinol_DH"/>
</dbReference>
<dbReference type="InterPro" id="IPR016162">
    <property type="entry name" value="Ald_DH_N"/>
</dbReference>
<keyword evidence="11" id="KW-1185">Reference proteome</keyword>
<dbReference type="Pfam" id="PF14850">
    <property type="entry name" value="Pro_dh-DNA_bdg"/>
    <property type="match status" value="1"/>
</dbReference>
<dbReference type="EMBL" id="LUUI01000105">
    <property type="protein sequence ID" value="OAI15029.1"/>
    <property type="molecule type" value="Genomic_DNA"/>
</dbReference>
<keyword evidence="5" id="KW-0285">Flavoprotein</keyword>
<evidence type="ECO:0000256" key="5">
    <source>
        <dbReference type="PIRNR" id="PIRNR000197"/>
    </source>
</evidence>
<dbReference type="AlphaFoldDB" id="A0A177NCT8"/>
<name>A0A177NCT8_9GAMM</name>
<dbReference type="PIRSF" id="PIRSF000197">
    <property type="entry name" value="Bifunct_PutA"/>
    <property type="match status" value="1"/>
</dbReference>
<feature type="domain" description="Proline dehydrogenase" evidence="8">
    <location>
        <begin position="187"/>
        <end position="476"/>
    </location>
</feature>
<sequence length="1046" mass="115229">MVNVNRLCDLRNHINQAFIQPEPELLIHLEQSLGNIDQQWIAEFSSQLISAIRTQRPANRPFAAFLQEYSLNSDEGILLMGIAEALLRIPDSQTQNRFLQDKLLAGKWQSHWLHSDSLLVNMASSALLLGAKIEDSIRHAQRNGQSILDGLLLRLGQPLLCTVITQAIQQLAHHFVMAENLDTALTQAARHSAYRYSFDMLGESALTEDDADRYYQAYFEAIDILAQAAGSDLFANPGISIKLSALYPRYEVLQHRDAIDSLSKKLLALAKHARAANISVTIDAEEVERLDMSLDIFSKISSDPALMGWQGLGLAVQAYQKRAMPVIQWLVALAEQQNRLIPLRLVKGAYWDSEIKRAQENGWDDYPVFTRKAATDLSYLACARLIMSHPNQIYPQFATHNAHSIAAICWLGQQHPGFEFQRLHGMGVALYDELLARHPQTLSCRVYAPVGRYRDLLPYLVRRLMENGANTSFIHQIENPRISLETLSRDPISELHSPCLQTIPRPPDLFGQQRKNSQGLNLNDLAMLEKLQQDLDQMAERTWQAYPLVAGQTNTGESRPLFSPYDRDCLVGHLTISNSETIERALQQASAAFANWRLCPVETRAAYCCNAADLLEQHRSELLSLIVREGGRTVSDALAEIREAVDLCRYYAASALELCGQPQLLPGPTGENNQLLHYGRGVFVCISPWNFPVAIYLGQIIAALVTGNTVIAKPALQTSLTAMLCMQLLHQAGIPHEVLHFLPGEGVDIGRQLLGDTRVAGVAFTGSSTTAQLINRQLANRSGAIAALIAETGGQNVMIADSSAHEEQLVSDALHSAFNSAGQRCSALRVLFLPEEIADKIIARIIGAMQLLRVGSPANISNDIGPVIDQHAVAALSAHIEKLQPYAKLIYQLPLAAELNKGHFFPPTLLEIPNLSLLEQEIFGPILHVVRYASNDLANVVTAVNATGYGLTLGVHSRIKATMQYVQQHAQVGNIYINRNMIGAVVGVQPFGGMKLSGTGPKAGGPNYLHRFVTEQTVTNNIAAIGGNPWLLSESTPLPSTDISHE</sequence>
<keyword evidence="5" id="KW-0678">Repressor</keyword>
<keyword evidence="2 5" id="KW-0560">Oxidoreductase</keyword>
<keyword evidence="5" id="KW-0805">Transcription regulation</keyword>
<comment type="catalytic activity">
    <reaction evidence="4 5">
        <text>L-glutamate 5-semialdehyde + NAD(+) + H2O = L-glutamate + NADH + 2 H(+)</text>
        <dbReference type="Rhea" id="RHEA:30235"/>
        <dbReference type="ChEBI" id="CHEBI:15377"/>
        <dbReference type="ChEBI" id="CHEBI:15378"/>
        <dbReference type="ChEBI" id="CHEBI:29985"/>
        <dbReference type="ChEBI" id="CHEBI:57540"/>
        <dbReference type="ChEBI" id="CHEBI:57945"/>
        <dbReference type="ChEBI" id="CHEBI:58066"/>
        <dbReference type="EC" id="1.2.1.88"/>
    </reaction>
</comment>
<evidence type="ECO:0000256" key="3">
    <source>
        <dbReference type="ARBA" id="ARBA00023027"/>
    </source>
</evidence>
<protein>
    <recommendedName>
        <fullName evidence="5">Bifunctional protein PutA</fullName>
    </recommendedName>
    <domain>
        <recommendedName>
            <fullName evidence="5">Proline dehydrogenase</fullName>
            <ecNumber evidence="5">1.5.5.2</ecNumber>
        </recommendedName>
        <alternativeName>
            <fullName evidence="5">Proline oxidase</fullName>
        </alternativeName>
    </domain>
    <domain>
        <recommendedName>
            <fullName evidence="5">Delta-1-pyrroline-5-carboxylate dehydrogenase</fullName>
            <shortName evidence="5">P5C dehydrogenase</shortName>
            <ecNumber evidence="5">1.2.1.88</ecNumber>
        </recommendedName>
        <alternativeName>
            <fullName evidence="5">L-glutamate gamma-semialdehyde dehydrogenase</fullName>
        </alternativeName>
    </domain>
</protein>
<dbReference type="InterPro" id="IPR024082">
    <property type="entry name" value="PRODH_PutA_dom_II"/>
</dbReference>
<feature type="domain" description="Aldehyde dehydrogenase" evidence="7">
    <location>
        <begin position="557"/>
        <end position="1018"/>
    </location>
</feature>
<accession>A0A177NCT8</accession>
<keyword evidence="5" id="KW-0804">Transcription</keyword>
<dbReference type="EC" id="1.2.1.88" evidence="5"/>
<dbReference type="GO" id="GO:0010133">
    <property type="term" value="P:L-proline catabolic process to L-glutamate"/>
    <property type="evidence" value="ECO:0007669"/>
    <property type="project" value="UniProtKB-UniRule"/>
</dbReference>
<dbReference type="InterPro" id="IPR025703">
    <property type="entry name" value="Bifunct_PutA"/>
</dbReference>
<dbReference type="PROSITE" id="PS00070">
    <property type="entry name" value="ALDEHYDE_DEHYDR_CYS"/>
    <property type="match status" value="1"/>
</dbReference>
<comment type="catalytic activity">
    <reaction evidence="5">
        <text>L-proline + a quinone = (S)-1-pyrroline-5-carboxylate + a quinol + H(+)</text>
        <dbReference type="Rhea" id="RHEA:23784"/>
        <dbReference type="ChEBI" id="CHEBI:15378"/>
        <dbReference type="ChEBI" id="CHEBI:17388"/>
        <dbReference type="ChEBI" id="CHEBI:24646"/>
        <dbReference type="ChEBI" id="CHEBI:60039"/>
        <dbReference type="ChEBI" id="CHEBI:132124"/>
        <dbReference type="EC" id="1.5.5.2"/>
    </reaction>
</comment>
<dbReference type="InterPro" id="IPR015590">
    <property type="entry name" value="Aldehyde_DH_dom"/>
</dbReference>
<dbReference type="STRING" id="980561.A1359_09970"/>
<evidence type="ECO:0000259" key="7">
    <source>
        <dbReference type="Pfam" id="PF00171"/>
    </source>
</evidence>
<proteinExistence type="inferred from homology"/>
<dbReference type="InterPro" id="IPR002872">
    <property type="entry name" value="Proline_DH_dom"/>
</dbReference>
<evidence type="ECO:0000259" key="8">
    <source>
        <dbReference type="Pfam" id="PF01619"/>
    </source>
</evidence>
<dbReference type="SUPFAM" id="SSF51730">
    <property type="entry name" value="FAD-linked oxidoreductase"/>
    <property type="match status" value="1"/>
</dbReference>
<dbReference type="Gene3D" id="3.20.20.220">
    <property type="match status" value="1"/>
</dbReference>
<keyword evidence="5" id="KW-0642">Proline metabolism</keyword>
<evidence type="ECO:0000256" key="1">
    <source>
        <dbReference type="ARBA" id="ARBA00004786"/>
    </source>
</evidence>
<keyword evidence="5" id="KW-0274">FAD</keyword>
<comment type="pathway">
    <text evidence="1 5">Amino-acid degradation; L-proline degradation into L-glutamate; L-glutamate from L-proline: step 2/2.</text>
</comment>
<evidence type="ECO:0000313" key="10">
    <source>
        <dbReference type="EMBL" id="OAI15029.1"/>
    </source>
</evidence>
<dbReference type="OrthoDB" id="5687308at2"/>
<dbReference type="InterPro" id="IPR050485">
    <property type="entry name" value="Proline_metab_enzyme"/>
</dbReference>
<comment type="cofactor">
    <cofactor evidence="5">
        <name>FAD</name>
        <dbReference type="ChEBI" id="CHEBI:57692"/>
    </cofactor>
</comment>
<dbReference type="GO" id="GO:0003700">
    <property type="term" value="F:DNA-binding transcription factor activity"/>
    <property type="evidence" value="ECO:0007669"/>
    <property type="project" value="InterPro"/>
</dbReference>
<dbReference type="GO" id="GO:0003842">
    <property type="term" value="F:L-glutamate gamma-semialdehyde dehydrogenase activity"/>
    <property type="evidence" value="ECO:0007669"/>
    <property type="project" value="UniProtKB-UniRule"/>
</dbReference>
<comment type="function">
    <text evidence="5">Oxidizes proline to glutamate for use as a carbon and nitrogen source.</text>
</comment>
<evidence type="ECO:0000259" key="9">
    <source>
        <dbReference type="Pfam" id="PF14850"/>
    </source>
</evidence>
<dbReference type="GO" id="GO:0003677">
    <property type="term" value="F:DNA binding"/>
    <property type="evidence" value="ECO:0007669"/>
    <property type="project" value="UniProtKB-KW"/>
</dbReference>
<dbReference type="Gene3D" id="3.40.309.10">
    <property type="entry name" value="Aldehyde Dehydrogenase, Chain A, domain 2"/>
    <property type="match status" value="1"/>
</dbReference>
<dbReference type="InterPro" id="IPR005933">
    <property type="entry name" value="PutA_C"/>
</dbReference>
<evidence type="ECO:0000256" key="6">
    <source>
        <dbReference type="PIRSR" id="PIRSR000197-1"/>
    </source>
</evidence>
<dbReference type="SUPFAM" id="SSF81935">
    <property type="entry name" value="N-terminal domain of bifunctional PutA protein"/>
    <property type="match status" value="1"/>
</dbReference>
<dbReference type="NCBIfam" id="TIGR01238">
    <property type="entry name" value="D1pyr5carbox3"/>
    <property type="match status" value="1"/>
</dbReference>
<dbReference type="RefSeq" id="WP_066982702.1">
    <property type="nucleotide sequence ID" value="NZ_LUUI01000105.1"/>
</dbReference>
<comment type="pathway">
    <text evidence="5">Amino-acid degradation; L-proline degradation into L-glutamate; L-glutamate from L-proline: step 1/2.</text>
</comment>
<dbReference type="UniPathway" id="UPA00261">
    <property type="reaction ID" value="UER00373"/>
</dbReference>
<dbReference type="EC" id="1.5.5.2" evidence="5"/>
<feature type="domain" description="Proline dehydrogenase PutA" evidence="9">
    <location>
        <begin position="63"/>
        <end position="175"/>
    </location>
</feature>
<evidence type="ECO:0000313" key="11">
    <source>
        <dbReference type="Proteomes" id="UP000078476"/>
    </source>
</evidence>
<comment type="caution">
    <text evidence="10">The sequence shown here is derived from an EMBL/GenBank/DDBJ whole genome shotgun (WGS) entry which is preliminary data.</text>
</comment>
<comment type="similarity">
    <text evidence="5">In the C-terminal section; belongs to the aldehyde dehydrogenase family.</text>
</comment>
<dbReference type="Gene3D" id="3.40.605.10">
    <property type="entry name" value="Aldehyde Dehydrogenase, Chain A, domain 1"/>
    <property type="match status" value="1"/>
</dbReference>
<dbReference type="InterPro" id="IPR024089">
    <property type="entry name" value="PRODH_PutA_dom_I/II"/>
</dbReference>
<dbReference type="NCBIfam" id="NF008869">
    <property type="entry name" value="PRK11904.1"/>
    <property type="match status" value="1"/>
</dbReference>
<dbReference type="Pfam" id="PF01619">
    <property type="entry name" value="Pro_dh"/>
    <property type="match status" value="1"/>
</dbReference>
<feature type="active site" evidence="6">
    <location>
        <position position="791"/>
    </location>
</feature>